<protein>
    <submittedName>
        <fullName evidence="8">Phosphatase PAP2 family protein</fullName>
    </submittedName>
</protein>
<feature type="transmembrane region" description="Helical" evidence="6">
    <location>
        <begin position="167"/>
        <end position="185"/>
    </location>
</feature>
<dbReference type="SUPFAM" id="SSF48317">
    <property type="entry name" value="Acid phosphatase/Vanadium-dependent haloperoxidase"/>
    <property type="match status" value="1"/>
</dbReference>
<dbReference type="Pfam" id="PF14378">
    <property type="entry name" value="PAP2_3"/>
    <property type="match status" value="1"/>
</dbReference>
<dbReference type="InterPro" id="IPR036938">
    <property type="entry name" value="PAP2/HPO_sf"/>
</dbReference>
<dbReference type="RefSeq" id="WP_269442970.1">
    <property type="nucleotide sequence ID" value="NZ_CP097463.1"/>
</dbReference>
<keyword evidence="9" id="KW-1185">Reference proteome</keyword>
<keyword evidence="3 6" id="KW-1133">Transmembrane helix</keyword>
<evidence type="ECO:0000256" key="2">
    <source>
        <dbReference type="ARBA" id="ARBA00022692"/>
    </source>
</evidence>
<feature type="transmembrane region" description="Helical" evidence="6">
    <location>
        <begin position="316"/>
        <end position="334"/>
    </location>
</feature>
<feature type="compositionally biased region" description="Polar residues" evidence="5">
    <location>
        <begin position="361"/>
        <end position="373"/>
    </location>
</feature>
<dbReference type="PANTHER" id="PTHR31310:SF7">
    <property type="entry name" value="PA-PHOSPHATASE RELATED-FAMILY PROTEIN DDB_G0268928"/>
    <property type="match status" value="1"/>
</dbReference>
<evidence type="ECO:0000313" key="9">
    <source>
        <dbReference type="Proteomes" id="UP001164693"/>
    </source>
</evidence>
<gene>
    <name evidence="8" type="ORF">M6B22_18135</name>
</gene>
<organism evidence="8 9">
    <name type="scientific">Jatrophihabitans cynanchi</name>
    <dbReference type="NCBI Taxonomy" id="2944128"/>
    <lineage>
        <taxon>Bacteria</taxon>
        <taxon>Bacillati</taxon>
        <taxon>Actinomycetota</taxon>
        <taxon>Actinomycetes</taxon>
        <taxon>Jatrophihabitantales</taxon>
        <taxon>Jatrophihabitantaceae</taxon>
        <taxon>Jatrophihabitans</taxon>
    </lineage>
</organism>
<keyword evidence="4 6" id="KW-0472">Membrane</keyword>
<feature type="transmembrane region" description="Helical" evidence="6">
    <location>
        <begin position="293"/>
        <end position="310"/>
    </location>
</feature>
<dbReference type="PANTHER" id="PTHR31310">
    <property type="match status" value="1"/>
</dbReference>
<name>A0ABY7JYM5_9ACTN</name>
<dbReference type="EMBL" id="CP097463">
    <property type="protein sequence ID" value="WAX56437.1"/>
    <property type="molecule type" value="Genomic_DNA"/>
</dbReference>
<proteinExistence type="predicted"/>
<evidence type="ECO:0000313" key="8">
    <source>
        <dbReference type="EMBL" id="WAX56437.1"/>
    </source>
</evidence>
<comment type="subcellular location">
    <subcellularLocation>
        <location evidence="1">Membrane</location>
        <topology evidence="1">Multi-pass membrane protein</topology>
    </subcellularLocation>
</comment>
<feature type="transmembrane region" description="Helical" evidence="6">
    <location>
        <begin position="133"/>
        <end position="158"/>
    </location>
</feature>
<feature type="transmembrane region" description="Helical" evidence="6">
    <location>
        <begin position="68"/>
        <end position="89"/>
    </location>
</feature>
<reference evidence="8" key="1">
    <citation type="submission" date="2022-05" db="EMBL/GenBank/DDBJ databases">
        <title>Jatrophihabitans sp. SB3-54 whole genome sequence.</title>
        <authorList>
            <person name="Suh M.K."/>
            <person name="Eom M.K."/>
            <person name="Kim J.S."/>
            <person name="Kim H.S."/>
            <person name="Do H.E."/>
            <person name="Shin Y.K."/>
            <person name="Lee J.-S."/>
        </authorList>
    </citation>
    <scope>NUCLEOTIDE SEQUENCE</scope>
    <source>
        <strain evidence="8">SB3-54</strain>
    </source>
</reference>
<feature type="transmembrane region" description="Helical" evidence="6">
    <location>
        <begin position="267"/>
        <end position="286"/>
    </location>
</feature>
<dbReference type="InterPro" id="IPR026841">
    <property type="entry name" value="Aur1/Ipt1"/>
</dbReference>
<dbReference type="Proteomes" id="UP001164693">
    <property type="component" value="Chromosome"/>
</dbReference>
<keyword evidence="2 6" id="KW-0812">Transmembrane</keyword>
<dbReference type="InterPro" id="IPR052185">
    <property type="entry name" value="IPC_Synthase-Related"/>
</dbReference>
<evidence type="ECO:0000256" key="5">
    <source>
        <dbReference type="SAM" id="MobiDB-lite"/>
    </source>
</evidence>
<evidence type="ECO:0000256" key="6">
    <source>
        <dbReference type="SAM" id="Phobius"/>
    </source>
</evidence>
<evidence type="ECO:0000256" key="1">
    <source>
        <dbReference type="ARBA" id="ARBA00004141"/>
    </source>
</evidence>
<evidence type="ECO:0000259" key="7">
    <source>
        <dbReference type="Pfam" id="PF14378"/>
    </source>
</evidence>
<evidence type="ECO:0000256" key="4">
    <source>
        <dbReference type="ARBA" id="ARBA00023136"/>
    </source>
</evidence>
<sequence length="373" mass="41820">MTDATVRAWRVLLAYRTEVLRGVRWGASALWLVLLARECYYEGVPFDREGLLLWVATGAAAFTIGRRALWTVLVDFLPFAAVLIAYDYLRGFADTLGMPTWWHPQVDVDRFLSFGREPTVWLQEKLKYPDVRWWDVVVCLCYISFFLLPYVTAGVLWIRGRADFHRWAGRFVTLSFLGFGLFALIPAAPPWAAARCTAAQVADHPSNPGCLGLDGRFVPSGGILGRMSEVRPGANPWVERLSGKGWSELHLTVAQSLLRKGQGTVDLVAAVPSLHLGGTMLFVLFMWGRVNKWWRPLLVAYPIVMTFSLVYSAEHFLADCLAGALLAFGVHFAFSRFERWRKARKAADTLEPPDPTERSVESSCPTETTVSST</sequence>
<accession>A0ABY7JYM5</accession>
<evidence type="ECO:0000256" key="3">
    <source>
        <dbReference type="ARBA" id="ARBA00022989"/>
    </source>
</evidence>
<dbReference type="Gene3D" id="1.20.144.10">
    <property type="entry name" value="Phosphatidic acid phosphatase type 2/haloperoxidase"/>
    <property type="match status" value="1"/>
</dbReference>
<feature type="domain" description="Inositolphosphotransferase Aur1/Ipt1" evidence="7">
    <location>
        <begin position="121"/>
        <end position="331"/>
    </location>
</feature>
<feature type="region of interest" description="Disordered" evidence="5">
    <location>
        <begin position="347"/>
        <end position="373"/>
    </location>
</feature>